<evidence type="ECO:0000256" key="2">
    <source>
        <dbReference type="PIRSR" id="PIRSR000097-1"/>
    </source>
</evidence>
<gene>
    <name evidence="8" type="ORF">BOH78_0224</name>
    <name evidence="6" type="ORF">C5L36_0E01550</name>
    <name evidence="9" type="ORF">CAS74_003102</name>
    <name evidence="7" type="ORF">JL09_g835</name>
</gene>
<dbReference type="OrthoDB" id="416253at2759"/>
<reference evidence="10" key="1">
    <citation type="journal article" date="2014" name="Microb. Cell Fact.">
        <title>Exploiting Issatchenkia orientalis SD108 for succinic acid production.</title>
        <authorList>
            <person name="Xiao H."/>
            <person name="Shao Z."/>
            <person name="Jiang Y."/>
            <person name="Dole S."/>
            <person name="Zhao H."/>
        </authorList>
    </citation>
    <scope>NUCLEOTIDE SEQUENCE [LARGE SCALE GENOMIC DNA]</scope>
    <source>
        <strain evidence="10">SD108</strain>
    </source>
</reference>
<dbReference type="InterPro" id="IPR036812">
    <property type="entry name" value="NAD(P)_OxRdtase_dom_sf"/>
</dbReference>
<dbReference type="InterPro" id="IPR020471">
    <property type="entry name" value="AKR"/>
</dbReference>
<evidence type="ECO:0000313" key="11">
    <source>
        <dbReference type="Proteomes" id="UP000189274"/>
    </source>
</evidence>
<dbReference type="Gene3D" id="3.20.20.100">
    <property type="entry name" value="NADP-dependent oxidoreductase domain"/>
    <property type="match status" value="1"/>
</dbReference>
<reference evidence="8" key="4">
    <citation type="submission" date="2017-01" db="EMBL/GenBank/DDBJ databases">
        <authorList>
            <person name="Mah S.A."/>
            <person name="Swanson W.J."/>
            <person name="Moy G.W."/>
            <person name="Vacquier V.D."/>
        </authorList>
    </citation>
    <scope>NUCLEOTIDE SEQUENCE [LARGE SCALE GENOMIC DNA]</scope>
    <source>
        <strain evidence="8">129</strain>
    </source>
</reference>
<reference evidence="6 13" key="6">
    <citation type="submission" date="2018-06" db="EMBL/GenBank/DDBJ databases">
        <title>Population genomics shows no distinction between pathogenic Candida krusei and environmental Pichia kudriavzevii: One species, four names.</title>
        <authorList>
            <person name="Douglass A.P."/>
            <person name="Offei B."/>
            <person name="Braun-Galleani S."/>
            <person name="Coughlan A.Y."/>
            <person name="Martos A."/>
            <person name="Ortiz-Merino R.A."/>
            <person name="Byrne K.P."/>
            <person name="Wolfe K.H."/>
        </authorList>
    </citation>
    <scope>NUCLEOTIDE SEQUENCE [LARGE SCALE GENOMIC DNA]</scope>
    <source>
        <strain evidence="6 13">CBS573</strain>
    </source>
</reference>
<feature type="binding site" evidence="3">
    <location>
        <position position="115"/>
    </location>
    <ligand>
        <name>substrate</name>
    </ligand>
</feature>
<dbReference type="Proteomes" id="UP000195871">
    <property type="component" value="Unassembled WGS sequence"/>
</dbReference>
<dbReference type="HOGENOM" id="CLU_023205_0_0_1"/>
<sequence>MSASTTTTTLNTGAKIPLLGFGTVFEGDDYNLFKESLRAALLVANYKMIDTAWYYGTEKSIGEVLEEVFNEGKIKRDDLFITTKVWPCFWNDPETSLDTSLKDLKLDYVNLVLQHWPRCFKKVEDENGRVPVPRDEKGNIQFDEDGDYLTTYKKLLKLKEQGKAKAVGVSNYTIAMLDRAIEETGVIPAVNQVEMHPHLPQVDLYNYCKEKGIVLEAFSPLGSSGAPNLKIPLVLELAKKYDTQPANIIINWCISKKIVVLPRSTNIERIKKGYDLVELTPEEVESLDKFGEQSPHRFVRDDWGKGLGWDHWD</sequence>
<reference evidence="11" key="3">
    <citation type="journal article" date="2017" name="Genome Announc.">
        <title>Genome sequences of Cyberlindnera fabianii 65, Pichia kudriavzevii 129, and Saccharomyces cerevisiae 131 isolated from fermented masau fruits in Zimbabwe.</title>
        <authorList>
            <person name="van Rijswijck I.M.H."/>
            <person name="Derks M.F.L."/>
            <person name="Abee T."/>
            <person name="de Ridder D."/>
            <person name="Smid E.J."/>
        </authorList>
    </citation>
    <scope>NUCLEOTIDE SEQUENCE [LARGE SCALE GENOMIC DNA]</scope>
    <source>
        <strain evidence="11">129</strain>
    </source>
</reference>
<keyword evidence="13" id="KW-1185">Reference proteome</keyword>
<proteinExistence type="predicted"/>
<dbReference type="EMBL" id="JQFK01000004">
    <property type="protein sequence ID" value="KGK40003.1"/>
    <property type="molecule type" value="Genomic_DNA"/>
</dbReference>
<evidence type="ECO:0000313" key="10">
    <source>
        <dbReference type="Proteomes" id="UP000029867"/>
    </source>
</evidence>
<dbReference type="PIRSF" id="PIRSF000097">
    <property type="entry name" value="AKR"/>
    <property type="match status" value="1"/>
</dbReference>
<dbReference type="GO" id="GO:0045290">
    <property type="term" value="F:D-arabinose 1-dehydrogenase [NAD(P)+] activity"/>
    <property type="evidence" value="ECO:0007669"/>
    <property type="project" value="EnsemblFungi"/>
</dbReference>
<dbReference type="EMBL" id="MQVM01000001">
    <property type="protein sequence ID" value="ONH77890.1"/>
    <property type="molecule type" value="Genomic_DNA"/>
</dbReference>
<dbReference type="AlphaFoldDB" id="A0A099P4R3"/>
<reference evidence="9 12" key="5">
    <citation type="submission" date="2017-05" db="EMBL/GenBank/DDBJ databases">
        <title>The Genome Sequence of Candida krusei Ckrusei653.</title>
        <authorList>
            <person name="Cuomo C."/>
            <person name="Forche A."/>
            <person name="Young S."/>
            <person name="Abouelleil A."/>
            <person name="Cao P."/>
            <person name="Chapman S."/>
            <person name="Cusick C."/>
            <person name="Shea T."/>
            <person name="Nusbaum C."/>
            <person name="Birren B."/>
        </authorList>
    </citation>
    <scope>NUCLEOTIDE SEQUENCE [LARGE SCALE GENOMIC DNA]</scope>
    <source>
        <strain evidence="9 12">Ckrusei653</strain>
    </source>
</reference>
<dbReference type="SMR" id="A0A099P4R3"/>
<feature type="active site" description="Proton donor" evidence="2">
    <location>
        <position position="55"/>
    </location>
</feature>
<evidence type="ECO:0000313" key="12">
    <source>
        <dbReference type="Proteomes" id="UP000195871"/>
    </source>
</evidence>
<evidence type="ECO:0000256" key="1">
    <source>
        <dbReference type="ARBA" id="ARBA00023002"/>
    </source>
</evidence>
<organism evidence="7 10">
    <name type="scientific">Pichia kudriavzevii</name>
    <name type="common">Yeast</name>
    <name type="synonym">Issatchenkia orientalis</name>
    <dbReference type="NCBI Taxonomy" id="4909"/>
    <lineage>
        <taxon>Eukaryota</taxon>
        <taxon>Fungi</taxon>
        <taxon>Dikarya</taxon>
        <taxon>Ascomycota</taxon>
        <taxon>Saccharomycotina</taxon>
        <taxon>Pichiomycetes</taxon>
        <taxon>Pichiales</taxon>
        <taxon>Pichiaceae</taxon>
        <taxon>Pichia</taxon>
    </lineage>
</organism>
<dbReference type="InterPro" id="IPR023210">
    <property type="entry name" value="NADP_OxRdtase_dom"/>
</dbReference>
<dbReference type="SUPFAM" id="SSF51430">
    <property type="entry name" value="NAD(P)-linked oxidoreductase"/>
    <property type="match status" value="1"/>
</dbReference>
<evidence type="ECO:0000313" key="8">
    <source>
        <dbReference type="EMBL" id="ONH77890.1"/>
    </source>
</evidence>
<dbReference type="Pfam" id="PF00248">
    <property type="entry name" value="Aldo_ket_red"/>
    <property type="match status" value="1"/>
</dbReference>
<dbReference type="GO" id="GO:0005829">
    <property type="term" value="C:cytosol"/>
    <property type="evidence" value="ECO:0007669"/>
    <property type="project" value="EnsemblFungi"/>
</dbReference>
<dbReference type="Proteomes" id="UP000249293">
    <property type="component" value="Chromosome 5"/>
</dbReference>
<dbReference type="EMBL" id="CP028777">
    <property type="protein sequence ID" value="AWU78092.1"/>
    <property type="molecule type" value="Genomic_DNA"/>
</dbReference>
<dbReference type="eggNOG" id="KOG1577">
    <property type="taxonomic scope" value="Eukaryota"/>
</dbReference>
<dbReference type="Proteomes" id="UP000029867">
    <property type="component" value="Unassembled WGS sequence"/>
</dbReference>
<evidence type="ECO:0000256" key="3">
    <source>
        <dbReference type="PIRSR" id="PIRSR000097-2"/>
    </source>
</evidence>
<dbReference type="PANTHER" id="PTHR11732">
    <property type="entry name" value="ALDO/KETO REDUCTASE"/>
    <property type="match status" value="1"/>
</dbReference>
<dbReference type="GO" id="GO:0045149">
    <property type="term" value="P:acetoin metabolic process"/>
    <property type="evidence" value="ECO:0007669"/>
    <property type="project" value="EnsemblFungi"/>
</dbReference>
<evidence type="ECO:0000313" key="13">
    <source>
        <dbReference type="Proteomes" id="UP000249293"/>
    </source>
</evidence>
<evidence type="ECO:0000256" key="4">
    <source>
        <dbReference type="PIRSR" id="PIRSR000097-3"/>
    </source>
</evidence>
<reference evidence="7" key="2">
    <citation type="submission" date="2014-08" db="EMBL/GenBank/DDBJ databases">
        <title>Exploiting Issatchenkia orientalis SD108 for Succinic Acid Production.</title>
        <authorList>
            <person name="Xiao H."/>
            <person name="Shao Z."/>
            <person name="Jiang Y."/>
            <person name="Dole S."/>
            <person name="Zhao H."/>
        </authorList>
    </citation>
    <scope>NUCLEOTIDE SEQUENCE [LARGE SCALE GENOMIC DNA]</scope>
    <source>
        <strain evidence="7">SD108</strain>
    </source>
</reference>
<protein>
    <submittedName>
        <fullName evidence="8">D-arabinose dehydrogenase [NAD(P)+] heavy chain</fullName>
    </submittedName>
</protein>
<feature type="site" description="Lowers pKa of active site Tyr" evidence="4">
    <location>
        <position position="84"/>
    </location>
</feature>
<name>A0A099P4R3_PICKU</name>
<dbReference type="Proteomes" id="UP000189274">
    <property type="component" value="Unassembled WGS sequence"/>
</dbReference>
<feature type="domain" description="NADP-dependent oxidoreductase" evidence="5">
    <location>
        <begin position="20"/>
        <end position="290"/>
    </location>
</feature>
<dbReference type="EMBL" id="NHMM01000004">
    <property type="protein sequence ID" value="OUT22113.1"/>
    <property type="molecule type" value="Genomic_DNA"/>
</dbReference>
<dbReference type="PRINTS" id="PR00069">
    <property type="entry name" value="ALDKETRDTASE"/>
</dbReference>
<keyword evidence="1" id="KW-0560">Oxidoreductase</keyword>
<evidence type="ECO:0000259" key="5">
    <source>
        <dbReference type="Pfam" id="PF00248"/>
    </source>
</evidence>
<dbReference type="GO" id="GO:0052588">
    <property type="term" value="F:diacetyl reductase ((S)-acetoin forming) (NAD+) activity"/>
    <property type="evidence" value="ECO:0007669"/>
    <property type="project" value="EnsemblFungi"/>
</dbReference>
<evidence type="ECO:0000313" key="7">
    <source>
        <dbReference type="EMBL" id="KGK40003.1"/>
    </source>
</evidence>
<dbReference type="STRING" id="4909.A0A099P4R3"/>
<evidence type="ECO:0000313" key="9">
    <source>
        <dbReference type="EMBL" id="OUT22113.1"/>
    </source>
</evidence>
<accession>A0A099P4R3</accession>
<dbReference type="InterPro" id="IPR018170">
    <property type="entry name" value="Aldo/ket_reductase_CS"/>
</dbReference>
<dbReference type="GO" id="GO:0005975">
    <property type="term" value="P:carbohydrate metabolic process"/>
    <property type="evidence" value="ECO:0007669"/>
    <property type="project" value="EnsemblFungi"/>
</dbReference>
<dbReference type="VEuPathDB" id="FungiDB:C5L36_0E01550"/>
<evidence type="ECO:0000313" key="6">
    <source>
        <dbReference type="EMBL" id="AWU78092.1"/>
    </source>
</evidence>
<dbReference type="PROSITE" id="PS00062">
    <property type="entry name" value="ALDOKETO_REDUCTASE_2"/>
    <property type="match status" value="1"/>
</dbReference>